<evidence type="ECO:0000259" key="2">
    <source>
        <dbReference type="Pfam" id="PF21279"/>
    </source>
</evidence>
<evidence type="ECO:0000259" key="1">
    <source>
        <dbReference type="Pfam" id="PF01168"/>
    </source>
</evidence>
<evidence type="ECO:0000313" key="4">
    <source>
        <dbReference type="Proteomes" id="UP000571128"/>
    </source>
</evidence>
<protein>
    <submittedName>
        <fullName evidence="3">YhfX family PLP-dependent enzyme</fullName>
    </submittedName>
</protein>
<proteinExistence type="predicted"/>
<evidence type="ECO:0000313" key="3">
    <source>
        <dbReference type="EMBL" id="MBC1397282.1"/>
    </source>
</evidence>
<feature type="domain" description="Alanine racemase N-terminal" evidence="1">
    <location>
        <begin position="33"/>
        <end position="265"/>
    </location>
</feature>
<dbReference type="Gene3D" id="2.40.37.30">
    <property type="match status" value="2"/>
</dbReference>
<dbReference type="CDD" id="cd06811">
    <property type="entry name" value="PLPDE_III_yhfX_like"/>
    <property type="match status" value="1"/>
</dbReference>
<feature type="domain" description="YhfX-like C-terminal" evidence="2">
    <location>
        <begin position="279"/>
        <end position="371"/>
    </location>
</feature>
<dbReference type="RefSeq" id="WP_185338442.1">
    <property type="nucleotide sequence ID" value="NZ_JAARPY010000001.1"/>
</dbReference>
<comment type="caution">
    <text evidence="3">The sequence shown here is derived from an EMBL/GenBank/DDBJ whole genome shotgun (WGS) entry which is preliminary data.</text>
</comment>
<sequence length="386" mass="43341">MFIEKLKKHNPALIHTAVRWHQSGKLLPDTYVIDLDMVIQNATFMIEEAKKRKIELFFMTKQIGRNPLIAQKLMELGFAGAVCVDVREALVMKEAGVKIAHVGHLVQVPTHLIPEIVAAEPSYMTVYTIDKAKEISRAASELGVKQKILIRVNRPDDFLYPSQYGGFYEAEWEETVKAILDLPHIELVGLTSFPCFLYQEEQKKIVPTHNVSTIKYAQTFIEEKFGIRLMELNLPSATCTGTLADIARYGGTQAEPGHSLTGTTPMHAKEDLVEKPAYLYLSEIAHTLGEESFAYGGGYYRRSGVSRALVGDVKHLQEVAVLKQDLESIDYHFTLGASFKVSQSVIMAFRTQMFVTRSEVAVVSGIQTEKPVMEGIYDSQGHFLRR</sequence>
<gene>
    <name evidence="3" type="ORF">HB844_00120</name>
</gene>
<dbReference type="Proteomes" id="UP000571128">
    <property type="component" value="Unassembled WGS sequence"/>
</dbReference>
<dbReference type="InterPro" id="IPR048449">
    <property type="entry name" value="YhfX-like_C"/>
</dbReference>
<dbReference type="SUPFAM" id="SSF51419">
    <property type="entry name" value="PLP-binding barrel"/>
    <property type="match status" value="1"/>
</dbReference>
<dbReference type="InterPro" id="IPR001608">
    <property type="entry name" value="Ala_racemase_N"/>
</dbReference>
<organism evidence="3 4">
    <name type="scientific">Listeria fleischmannii</name>
    <dbReference type="NCBI Taxonomy" id="1069827"/>
    <lineage>
        <taxon>Bacteria</taxon>
        <taxon>Bacillati</taxon>
        <taxon>Bacillota</taxon>
        <taxon>Bacilli</taxon>
        <taxon>Bacillales</taxon>
        <taxon>Listeriaceae</taxon>
        <taxon>Listeria</taxon>
    </lineage>
</organism>
<reference evidence="3 4" key="1">
    <citation type="submission" date="2020-03" db="EMBL/GenBank/DDBJ databases">
        <title>Soil Listeria distribution.</title>
        <authorList>
            <person name="Liao J."/>
            <person name="Wiedmann M."/>
        </authorList>
    </citation>
    <scope>NUCLEOTIDE SEQUENCE [LARGE SCALE GENOMIC DNA]</scope>
    <source>
        <strain evidence="3 4">FSL L7-1645</strain>
    </source>
</reference>
<dbReference type="InterPro" id="IPR029066">
    <property type="entry name" value="PLP-binding_barrel"/>
</dbReference>
<dbReference type="Pfam" id="PF01168">
    <property type="entry name" value="Ala_racemase_N"/>
    <property type="match status" value="1"/>
</dbReference>
<dbReference type="EMBL" id="JAARPY010000001">
    <property type="protein sequence ID" value="MBC1397282.1"/>
    <property type="molecule type" value="Genomic_DNA"/>
</dbReference>
<accession>A0A841YAI1</accession>
<dbReference type="AlphaFoldDB" id="A0A841YAI1"/>
<name>A0A841YAI1_9LIST</name>
<dbReference type="Pfam" id="PF21279">
    <property type="entry name" value="YhfX-like_C"/>
    <property type="match status" value="1"/>
</dbReference>